<dbReference type="InterPro" id="IPR000326">
    <property type="entry name" value="PAP2/HPO"/>
</dbReference>
<dbReference type="Proteomes" id="UP001499933">
    <property type="component" value="Unassembled WGS sequence"/>
</dbReference>
<keyword evidence="4" id="KW-0378">Hydrolase</keyword>
<comment type="caution">
    <text evidence="9">The sequence shown here is derived from an EMBL/GenBank/DDBJ whole genome shotgun (WGS) entry which is preliminary data.</text>
</comment>
<keyword evidence="6 7" id="KW-0472">Membrane</keyword>
<feature type="transmembrane region" description="Helical" evidence="7">
    <location>
        <begin position="218"/>
        <end position="236"/>
    </location>
</feature>
<keyword evidence="3 7" id="KW-0812">Transmembrane</keyword>
<evidence type="ECO:0000256" key="4">
    <source>
        <dbReference type="ARBA" id="ARBA00022801"/>
    </source>
</evidence>
<gene>
    <name evidence="9" type="ORF">GCM10009776_24440</name>
</gene>
<comment type="subcellular location">
    <subcellularLocation>
        <location evidence="1">Cell membrane</location>
        <topology evidence="1">Multi-pass membrane protein</topology>
    </subcellularLocation>
</comment>
<dbReference type="CDD" id="cd03392">
    <property type="entry name" value="PAP2_like_2"/>
    <property type="match status" value="1"/>
</dbReference>
<reference evidence="10" key="1">
    <citation type="journal article" date="2019" name="Int. J. Syst. Evol. Microbiol.">
        <title>The Global Catalogue of Microorganisms (GCM) 10K type strain sequencing project: providing services to taxonomists for standard genome sequencing and annotation.</title>
        <authorList>
            <consortium name="The Broad Institute Genomics Platform"/>
            <consortium name="The Broad Institute Genome Sequencing Center for Infectious Disease"/>
            <person name="Wu L."/>
            <person name="Ma J."/>
        </authorList>
    </citation>
    <scope>NUCLEOTIDE SEQUENCE [LARGE SCALE GENOMIC DNA]</scope>
    <source>
        <strain evidence="10">JCM 14901</strain>
    </source>
</reference>
<proteinExistence type="predicted"/>
<feature type="transmembrane region" description="Helical" evidence="7">
    <location>
        <begin position="123"/>
        <end position="142"/>
    </location>
</feature>
<dbReference type="Pfam" id="PF01569">
    <property type="entry name" value="PAP2"/>
    <property type="match status" value="1"/>
</dbReference>
<feature type="transmembrane region" description="Helical" evidence="7">
    <location>
        <begin position="162"/>
        <end position="184"/>
    </location>
</feature>
<evidence type="ECO:0000256" key="6">
    <source>
        <dbReference type="ARBA" id="ARBA00023136"/>
    </source>
</evidence>
<evidence type="ECO:0000256" key="5">
    <source>
        <dbReference type="ARBA" id="ARBA00022989"/>
    </source>
</evidence>
<evidence type="ECO:0000256" key="7">
    <source>
        <dbReference type="SAM" id="Phobius"/>
    </source>
</evidence>
<keyword evidence="5 7" id="KW-1133">Transmembrane helix</keyword>
<evidence type="ECO:0000256" key="2">
    <source>
        <dbReference type="ARBA" id="ARBA00022475"/>
    </source>
</evidence>
<evidence type="ECO:0000259" key="8">
    <source>
        <dbReference type="SMART" id="SM00014"/>
    </source>
</evidence>
<dbReference type="EMBL" id="BAAAOG010000004">
    <property type="protein sequence ID" value="GAA1960894.1"/>
    <property type="molecule type" value="Genomic_DNA"/>
</dbReference>
<dbReference type="Gene3D" id="1.20.144.10">
    <property type="entry name" value="Phosphatidic acid phosphatase type 2/haloperoxidase"/>
    <property type="match status" value="1"/>
</dbReference>
<organism evidence="9 10">
    <name type="scientific">Microbacterium deminutum</name>
    <dbReference type="NCBI Taxonomy" id="344164"/>
    <lineage>
        <taxon>Bacteria</taxon>
        <taxon>Bacillati</taxon>
        <taxon>Actinomycetota</taxon>
        <taxon>Actinomycetes</taxon>
        <taxon>Micrococcales</taxon>
        <taxon>Microbacteriaceae</taxon>
        <taxon>Microbacterium</taxon>
    </lineage>
</organism>
<evidence type="ECO:0000256" key="3">
    <source>
        <dbReference type="ARBA" id="ARBA00022692"/>
    </source>
</evidence>
<sequence>MGRGREPSVTGGPAILSRFSGDGPDLIPVSPARKPALIAPLLIALVVYGAVLVIGLWIVAHPAWSAWELTIVDAVHSAQFPGLDAVALTINAVFGSSGAILVVLIALAWALLLTRAWRPTVRIGVVIAVSWALAELMKVLVHRPRPDSASLVPMSVPHPLTFSYPSGHTAFAAALCCAIVLVMPAGRARRVCIAAAVLIVVVTGWSRVYLGVHYPTDVLASMVVVAVVAVAVDRTLSRPQILRASPDVVAAR</sequence>
<feature type="domain" description="Phosphatidic acid phosphatase type 2/haloperoxidase" evidence="8">
    <location>
        <begin position="120"/>
        <end position="233"/>
    </location>
</feature>
<feature type="transmembrane region" description="Helical" evidence="7">
    <location>
        <begin position="191"/>
        <end position="212"/>
    </location>
</feature>
<feature type="transmembrane region" description="Helical" evidence="7">
    <location>
        <begin position="85"/>
        <end position="111"/>
    </location>
</feature>
<dbReference type="SMART" id="SM00014">
    <property type="entry name" value="acidPPc"/>
    <property type="match status" value="1"/>
</dbReference>
<name>A0ABP5CAS0_9MICO</name>
<dbReference type="PANTHER" id="PTHR14969">
    <property type="entry name" value="SPHINGOSINE-1-PHOSPHATE PHOSPHOHYDROLASE"/>
    <property type="match status" value="1"/>
</dbReference>
<evidence type="ECO:0000313" key="9">
    <source>
        <dbReference type="EMBL" id="GAA1960894.1"/>
    </source>
</evidence>
<protein>
    <submittedName>
        <fullName evidence="9">Phosphatase PAP2 family protein</fullName>
    </submittedName>
</protein>
<accession>A0ABP5CAS0</accession>
<dbReference type="InterPro" id="IPR036938">
    <property type="entry name" value="PAP2/HPO_sf"/>
</dbReference>
<keyword evidence="10" id="KW-1185">Reference proteome</keyword>
<evidence type="ECO:0000256" key="1">
    <source>
        <dbReference type="ARBA" id="ARBA00004651"/>
    </source>
</evidence>
<evidence type="ECO:0000313" key="10">
    <source>
        <dbReference type="Proteomes" id="UP001499933"/>
    </source>
</evidence>
<feature type="transmembrane region" description="Helical" evidence="7">
    <location>
        <begin position="37"/>
        <end position="60"/>
    </location>
</feature>
<dbReference type="PANTHER" id="PTHR14969:SF62">
    <property type="entry name" value="DECAPRENYLPHOSPHORYL-5-PHOSPHORIBOSE PHOSPHATASE RV3807C-RELATED"/>
    <property type="match status" value="1"/>
</dbReference>
<keyword evidence="2" id="KW-1003">Cell membrane</keyword>
<dbReference type="SUPFAM" id="SSF48317">
    <property type="entry name" value="Acid phosphatase/Vanadium-dependent haloperoxidase"/>
    <property type="match status" value="1"/>
</dbReference>